<keyword evidence="3" id="KW-0964">Secreted</keyword>
<feature type="domain" description="ShKT" evidence="17">
    <location>
        <begin position="604"/>
        <end position="638"/>
    </location>
</feature>
<feature type="domain" description="EGF-like" evidence="15">
    <location>
        <begin position="678"/>
        <end position="714"/>
    </location>
</feature>
<feature type="disulfide bond" evidence="10">
    <location>
        <begin position="896"/>
        <end position="905"/>
    </location>
</feature>
<dbReference type="InterPro" id="IPR001881">
    <property type="entry name" value="EGF-like_Ca-bd_dom"/>
</dbReference>
<comment type="subcellular location">
    <subcellularLocation>
        <location evidence="1">Secreted</location>
    </subcellularLocation>
</comment>
<evidence type="ECO:0000313" key="19">
    <source>
        <dbReference type="Proteomes" id="UP000007110"/>
    </source>
</evidence>
<feature type="domain" description="EGF-like" evidence="15">
    <location>
        <begin position="870"/>
        <end position="906"/>
    </location>
</feature>
<dbReference type="Proteomes" id="UP000007110">
    <property type="component" value="Unassembled WGS sequence"/>
</dbReference>
<dbReference type="CDD" id="cd06263">
    <property type="entry name" value="MAM"/>
    <property type="match status" value="2"/>
</dbReference>
<feature type="domain" description="EGF-like" evidence="15">
    <location>
        <begin position="908"/>
        <end position="944"/>
    </location>
</feature>
<feature type="domain" description="MAM" evidence="16">
    <location>
        <begin position="21"/>
        <end position="195"/>
    </location>
</feature>
<feature type="disulfide bond" evidence="10">
    <location>
        <begin position="780"/>
        <end position="789"/>
    </location>
</feature>
<dbReference type="InterPro" id="IPR000152">
    <property type="entry name" value="EGF-type_Asp/Asn_hydroxyl_site"/>
</dbReference>
<feature type="domain" description="EGF-like" evidence="15">
    <location>
        <begin position="792"/>
        <end position="828"/>
    </location>
</feature>
<dbReference type="EnsemblMetazoa" id="XM_011662412">
    <property type="protein sequence ID" value="XP_011660714"/>
    <property type="gene ID" value="LOC576643"/>
</dbReference>
<dbReference type="SMART" id="SM00179">
    <property type="entry name" value="EGF_CA"/>
    <property type="match status" value="11"/>
</dbReference>
<feature type="disulfide bond" evidence="10">
    <location>
        <begin position="818"/>
        <end position="827"/>
    </location>
</feature>
<dbReference type="SUPFAM" id="SSF57196">
    <property type="entry name" value="EGF/Laminin"/>
    <property type="match status" value="11"/>
</dbReference>
<evidence type="ECO:0000256" key="13">
    <source>
        <dbReference type="SAM" id="Phobius"/>
    </source>
</evidence>
<dbReference type="InterPro" id="IPR000742">
    <property type="entry name" value="EGF"/>
</dbReference>
<feature type="domain" description="MAM" evidence="16">
    <location>
        <begin position="191"/>
        <end position="359"/>
    </location>
</feature>
<evidence type="ECO:0000256" key="14">
    <source>
        <dbReference type="SAM" id="SignalP"/>
    </source>
</evidence>
<keyword evidence="7" id="KW-0106">Calcium</keyword>
<evidence type="ECO:0000256" key="4">
    <source>
        <dbReference type="ARBA" id="ARBA00022536"/>
    </source>
</evidence>
<dbReference type="GeneID" id="576643"/>
<dbReference type="InterPro" id="IPR003582">
    <property type="entry name" value="ShKT_dom"/>
</dbReference>
<feature type="compositionally biased region" description="Low complexity" evidence="12">
    <location>
        <begin position="1024"/>
        <end position="1112"/>
    </location>
</feature>
<evidence type="ECO:0000256" key="6">
    <source>
        <dbReference type="ARBA" id="ARBA00022737"/>
    </source>
</evidence>
<dbReference type="RefSeq" id="XP_030832870.1">
    <property type="nucleotide sequence ID" value="XM_030977010.1"/>
</dbReference>
<feature type="transmembrane region" description="Helical" evidence="13">
    <location>
        <begin position="1151"/>
        <end position="1175"/>
    </location>
</feature>
<dbReference type="Pfam" id="PF01549">
    <property type="entry name" value="ShK"/>
    <property type="match status" value="2"/>
</dbReference>
<evidence type="ECO:0000256" key="9">
    <source>
        <dbReference type="ARBA" id="ARBA00023180"/>
    </source>
</evidence>
<keyword evidence="8 10" id="KW-1015">Disulfide bond</keyword>
<dbReference type="SMART" id="SM00137">
    <property type="entry name" value="MAM"/>
    <property type="match status" value="2"/>
</dbReference>
<dbReference type="InterPro" id="IPR000998">
    <property type="entry name" value="MAM_dom"/>
</dbReference>
<feature type="signal peptide" evidence="14">
    <location>
        <begin position="1"/>
        <end position="19"/>
    </location>
</feature>
<evidence type="ECO:0000256" key="11">
    <source>
        <dbReference type="PROSITE-ProRule" id="PRU01005"/>
    </source>
</evidence>
<evidence type="ECO:0000313" key="18">
    <source>
        <dbReference type="EnsemblMetazoa" id="XP_011660714"/>
    </source>
</evidence>
<feature type="disulfide bond" evidence="10">
    <location>
        <begin position="704"/>
        <end position="713"/>
    </location>
</feature>
<keyword evidence="13" id="KW-0812">Transmembrane</keyword>
<keyword evidence="5 14" id="KW-0732">Signal</keyword>
<keyword evidence="6" id="KW-0677">Repeat</keyword>
<feature type="domain" description="EGF-like" evidence="15">
    <location>
        <begin position="716"/>
        <end position="752"/>
    </location>
</feature>
<feature type="chain" id="PRO_5036207461" evidence="14">
    <location>
        <begin position="20"/>
        <end position="1226"/>
    </location>
</feature>
<dbReference type="Gene3D" id="2.10.25.10">
    <property type="entry name" value="Laminin"/>
    <property type="match status" value="12"/>
</dbReference>
<feature type="disulfide bond" evidence="10">
    <location>
        <begin position="591"/>
        <end position="600"/>
    </location>
</feature>
<dbReference type="OMA" id="ATCYNFT"/>
<dbReference type="InParanoid" id="A0A7M7LVH7"/>
<dbReference type="GO" id="GO:0005509">
    <property type="term" value="F:calcium ion binding"/>
    <property type="evidence" value="ECO:0007669"/>
    <property type="project" value="InterPro"/>
</dbReference>
<feature type="domain" description="ShKT" evidence="17">
    <location>
        <begin position="643"/>
        <end position="677"/>
    </location>
</feature>
<evidence type="ECO:0000256" key="12">
    <source>
        <dbReference type="SAM" id="MobiDB-lite"/>
    </source>
</evidence>
<dbReference type="PROSITE" id="PS00010">
    <property type="entry name" value="ASX_HYDROXYL"/>
    <property type="match status" value="5"/>
</dbReference>
<keyword evidence="13" id="KW-0472">Membrane</keyword>
<dbReference type="Pfam" id="PF12661">
    <property type="entry name" value="hEGF"/>
    <property type="match status" value="2"/>
</dbReference>
<feature type="disulfide bond" evidence="11">
    <location>
        <begin position="643"/>
        <end position="677"/>
    </location>
</feature>
<feature type="disulfide bond" evidence="10">
    <location>
        <begin position="742"/>
        <end position="751"/>
    </location>
</feature>
<evidence type="ECO:0000256" key="2">
    <source>
        <dbReference type="ARBA" id="ARBA00009738"/>
    </source>
</evidence>
<feature type="region of interest" description="Disordered" evidence="12">
    <location>
        <begin position="1007"/>
        <end position="1117"/>
    </location>
</feature>
<feature type="compositionally biased region" description="Acidic residues" evidence="12">
    <location>
        <begin position="1010"/>
        <end position="1023"/>
    </location>
</feature>
<organism evidence="18 19">
    <name type="scientific">Strongylocentrotus purpuratus</name>
    <name type="common">Purple sea urchin</name>
    <dbReference type="NCBI Taxonomy" id="7668"/>
    <lineage>
        <taxon>Eukaryota</taxon>
        <taxon>Metazoa</taxon>
        <taxon>Echinodermata</taxon>
        <taxon>Eleutherozoa</taxon>
        <taxon>Echinozoa</taxon>
        <taxon>Echinoidea</taxon>
        <taxon>Euechinoidea</taxon>
        <taxon>Echinacea</taxon>
        <taxon>Camarodonta</taxon>
        <taxon>Echinidea</taxon>
        <taxon>Strongylocentrotidae</taxon>
        <taxon>Strongylocentrotus</taxon>
    </lineage>
</organism>
<evidence type="ECO:0000259" key="16">
    <source>
        <dbReference type="PROSITE" id="PS50060"/>
    </source>
</evidence>
<dbReference type="CDD" id="cd00054">
    <property type="entry name" value="EGF_CA"/>
    <property type="match status" value="10"/>
</dbReference>
<evidence type="ECO:0000256" key="8">
    <source>
        <dbReference type="ARBA" id="ARBA00023157"/>
    </source>
</evidence>
<comment type="caution">
    <text evidence="10">Lacks conserved residue(s) required for the propagation of feature annotation.</text>
</comment>
<keyword evidence="9" id="KW-0325">Glycoprotein</keyword>
<dbReference type="SMART" id="SM00181">
    <property type="entry name" value="EGF"/>
    <property type="match status" value="12"/>
</dbReference>
<feature type="disulfide bond" evidence="10">
    <location>
        <begin position="548"/>
        <end position="557"/>
    </location>
</feature>
<feature type="domain" description="EGF-like" evidence="15">
    <location>
        <begin position="367"/>
        <end position="404"/>
    </location>
</feature>
<dbReference type="InterPro" id="IPR018097">
    <property type="entry name" value="EGF_Ca-bd_CS"/>
</dbReference>
<evidence type="ECO:0000259" key="15">
    <source>
        <dbReference type="PROSITE" id="PS50026"/>
    </source>
</evidence>
<dbReference type="PROSITE" id="PS01186">
    <property type="entry name" value="EGF_2"/>
    <property type="match status" value="4"/>
</dbReference>
<dbReference type="PROSITE" id="PS01187">
    <property type="entry name" value="EGF_CA"/>
    <property type="match status" value="3"/>
</dbReference>
<dbReference type="PANTHER" id="PTHR24049">
    <property type="entry name" value="CRUMBS FAMILY MEMBER"/>
    <property type="match status" value="1"/>
</dbReference>
<dbReference type="PROSITE" id="PS50026">
    <property type="entry name" value="EGF_3"/>
    <property type="match status" value="11"/>
</dbReference>
<dbReference type="InterPro" id="IPR013320">
    <property type="entry name" value="ConA-like_dom_sf"/>
</dbReference>
<dbReference type="AlphaFoldDB" id="A0A7M7LVH7"/>
<evidence type="ECO:0000256" key="1">
    <source>
        <dbReference type="ARBA" id="ARBA00004613"/>
    </source>
</evidence>
<dbReference type="Pfam" id="PF00008">
    <property type="entry name" value="EGF"/>
    <property type="match status" value="7"/>
</dbReference>
<dbReference type="FunFam" id="2.10.25.10:FF:000122">
    <property type="entry name" value="Protein crumbs homolog 2"/>
    <property type="match status" value="2"/>
</dbReference>
<keyword evidence="4 10" id="KW-0245">EGF-like domain</keyword>
<dbReference type="PROSITE" id="PS50060">
    <property type="entry name" value="MAM_2"/>
    <property type="match status" value="2"/>
</dbReference>
<dbReference type="PANTHER" id="PTHR24049:SF22">
    <property type="entry name" value="DROSOPHILA CRUMBS HOMOLOG"/>
    <property type="match status" value="1"/>
</dbReference>
<feature type="disulfide bond" evidence="10">
    <location>
        <begin position="394"/>
        <end position="403"/>
    </location>
</feature>
<proteinExistence type="inferred from homology"/>
<dbReference type="EnsemblMetazoa" id="XM_030977010">
    <property type="protein sequence ID" value="XP_030832870"/>
    <property type="gene ID" value="LOC576643"/>
</dbReference>
<feature type="disulfide bond" evidence="10">
    <location>
        <begin position="934"/>
        <end position="943"/>
    </location>
</feature>
<dbReference type="InterPro" id="IPR051022">
    <property type="entry name" value="Notch_Cell-Fate_Det"/>
</dbReference>
<dbReference type="SMART" id="SM00254">
    <property type="entry name" value="ShKT"/>
    <property type="match status" value="2"/>
</dbReference>
<protein>
    <submittedName>
        <fullName evidence="18">Uncharacterized protein</fullName>
    </submittedName>
</protein>
<keyword evidence="13" id="KW-1133">Transmembrane helix</keyword>
<feature type="disulfide bond" evidence="10">
    <location>
        <begin position="972"/>
        <end position="981"/>
    </location>
</feature>
<dbReference type="FunFam" id="2.10.25.10:FF:000472">
    <property type="entry name" value="Uncharacterized protein, isoform A"/>
    <property type="match status" value="2"/>
</dbReference>
<dbReference type="FunFam" id="2.10.25.10:FF:000143">
    <property type="entry name" value="Protein crumbs 1"/>
    <property type="match status" value="2"/>
</dbReference>
<evidence type="ECO:0000256" key="7">
    <source>
        <dbReference type="ARBA" id="ARBA00022837"/>
    </source>
</evidence>
<dbReference type="GO" id="GO:0005576">
    <property type="term" value="C:extracellular region"/>
    <property type="evidence" value="ECO:0007669"/>
    <property type="project" value="UniProtKB-SubCell"/>
</dbReference>
<sequence length="1226" mass="133082">MRILSALAVLIFLAAESHGFYYCSFDEEVNPTCGWNLDIANSDHPWVLKYGRSPQPRTGPPSDRSGNGKYLLAQSSTVGPNLELLPVGRGQRFRLSSPSLDTANRRLLLRFHYYMWGKHIGVLNAFVVVRGERKSPKPIWRQTGPQQDMWLVGEIRLPVNSTVKVIFEMVSGRGLMGDVAIDDISVLEYVVDCTFEDTVFSKDCNFTQEGSENLSWSVNSGKTPTKRTGPTRDHTLQNSKGTYMYLEATTRTPGQAALISPVYIKDAGPACNVSFFYHMYGDHIGFLKAYVKTSPNSTDLGTLLWQKQGEQEKEWLEGVTNVDRFGGRYQIVLEGVRGRGTFGDIAIDDFKLIGPGCLNQDYYDMNRPDLCADQPCRGHGVCTNTLDGYFTCNCSANWTGQICDTEVKPGACSSSPCLNEGQCVVVNYTGDASKTGGIQPPPPFSPDVTPGQNMTPPIGNQSVAFGNQTVPSGNWSMSGGNETITSGNWSNPVRTKVEAVTAFTCVCMSGWSGSLCDKVDVTFDPCLNNPCAHGGTCRLNGSQYTCECPPQWRGVNCEDDFNECDVSANQTNPCENGGTCINDVEGFNCTCPDGYSGDNCEIACTDQHRSCAFWAGSRECEKNPNYMLVYCGLSCGVCKDFVCQDNDPRCEGWAAEGECDQNPSWMLEHCQKSCVACIDDECFSSPCLNGGSCTDGNSSYTCACLPGFEGEDCEINIDECSSAPCMNGGTCVDGFNNVTCNCTDDYEGNMCEHRVDECSEAPCLNGATCTLTDTHFNCTCATGFEGETCEIDIDECTDSTCSNGGTCTDQPGYFVCNCTQEWTGVTCEHDFNECHSNPCINGGSCFHGIGQALYFCNCLDGWEGTNCEEEINECAGLPCQNGATCIDAFNAFSCACVYGWSGTTCNINIDECASAPCVNGGTCIDYINRYDCLCEVGLGGFNCEIDIDECQSAPCHNGGTCVDQRNGHLCECPNEWTGRYCGIRITTTAPTTTITTTTIVTTTEDWVPSEFEESSYVESESSEQESTPYPTTTTTTSIPTTQRATTTNTPQVTTTAPTTTARTTQRITTTPVVTTTPTTTRPPTTTTPTTRPTTTTPATTKVPTTTIVPTTTDSNKIPLGTVEAQTTVKKGGNHIPRGSVKNKGAQTENKIVILSTVLGGLLLIVIVCVLLVIVVRMRKNAGLANYHQFTMEEPDKPAQSESRGWHELKFRSFGDNYNRLDDGDAI</sequence>
<dbReference type="PROSITE" id="PS51670">
    <property type="entry name" value="SHKT"/>
    <property type="match status" value="2"/>
</dbReference>
<dbReference type="GO" id="GO:0005886">
    <property type="term" value="C:plasma membrane"/>
    <property type="evidence" value="ECO:0007669"/>
    <property type="project" value="UniProtKB-ARBA"/>
</dbReference>
<dbReference type="FunFam" id="2.10.25.10:FF:000537">
    <property type="entry name" value="Notch 3"/>
    <property type="match status" value="1"/>
</dbReference>
<evidence type="ECO:0000256" key="5">
    <source>
        <dbReference type="ARBA" id="ARBA00022729"/>
    </source>
</evidence>
<reference evidence="19" key="1">
    <citation type="submission" date="2015-02" db="EMBL/GenBank/DDBJ databases">
        <title>Genome sequencing for Strongylocentrotus purpuratus.</title>
        <authorList>
            <person name="Murali S."/>
            <person name="Liu Y."/>
            <person name="Vee V."/>
            <person name="English A."/>
            <person name="Wang M."/>
            <person name="Skinner E."/>
            <person name="Han Y."/>
            <person name="Muzny D.M."/>
            <person name="Worley K.C."/>
            <person name="Gibbs R.A."/>
        </authorList>
    </citation>
    <scope>NUCLEOTIDE SEQUENCE</scope>
</reference>
<evidence type="ECO:0000256" key="3">
    <source>
        <dbReference type="ARBA" id="ARBA00022525"/>
    </source>
</evidence>
<dbReference type="KEGG" id="spu:576643"/>
<feature type="domain" description="EGF-like" evidence="15">
    <location>
        <begin position="560"/>
        <end position="601"/>
    </location>
</feature>
<evidence type="ECO:0000259" key="17">
    <source>
        <dbReference type="PROSITE" id="PS51670"/>
    </source>
</evidence>
<dbReference type="RefSeq" id="XP_011660714.2">
    <property type="nucleotide sequence ID" value="XM_011662412.2"/>
</dbReference>
<dbReference type="OrthoDB" id="420380at2759"/>
<feature type="disulfide bond" evidence="10">
    <location>
        <begin position="839"/>
        <end position="856"/>
    </location>
</feature>
<feature type="domain" description="EGF-like" evidence="15">
    <location>
        <begin position="522"/>
        <end position="558"/>
    </location>
</feature>
<comment type="similarity">
    <text evidence="2">Belongs to the nephronectin family.</text>
</comment>
<reference evidence="18" key="2">
    <citation type="submission" date="2021-01" db="UniProtKB">
        <authorList>
            <consortium name="EnsemblMetazoa"/>
        </authorList>
    </citation>
    <scope>IDENTIFICATION</scope>
</reference>
<feature type="domain" description="EGF-like" evidence="15">
    <location>
        <begin position="754"/>
        <end position="790"/>
    </location>
</feature>
<evidence type="ECO:0000256" key="10">
    <source>
        <dbReference type="PROSITE-ProRule" id="PRU00076"/>
    </source>
</evidence>
<accession>A0A7M7LVH7</accession>
<dbReference type="SUPFAM" id="SSF49899">
    <property type="entry name" value="Concanavalin A-like lectins/glucanases"/>
    <property type="match status" value="2"/>
</dbReference>
<dbReference type="Gene3D" id="2.60.120.200">
    <property type="match status" value="2"/>
</dbReference>
<dbReference type="PROSITE" id="PS00022">
    <property type="entry name" value="EGF_1"/>
    <property type="match status" value="11"/>
</dbReference>
<dbReference type="Pfam" id="PF00629">
    <property type="entry name" value="MAM"/>
    <property type="match status" value="2"/>
</dbReference>
<name>A0A7M7LVH7_STRPU</name>
<feature type="disulfide bond" evidence="10">
    <location>
        <begin position="858"/>
        <end position="867"/>
    </location>
</feature>
<feature type="disulfide bond" evidence="11">
    <location>
        <begin position="604"/>
        <end position="638"/>
    </location>
</feature>
<dbReference type="PRINTS" id="PR00010">
    <property type="entry name" value="EGFBLOOD"/>
</dbReference>
<dbReference type="InterPro" id="IPR013032">
    <property type="entry name" value="EGF-like_CS"/>
</dbReference>
<dbReference type="FunFam" id="2.10.25.10:FF:000173">
    <property type="entry name" value="Neurogenic locus notch protein 2"/>
    <property type="match status" value="1"/>
</dbReference>
<feature type="domain" description="EGF-like" evidence="15">
    <location>
        <begin position="946"/>
        <end position="982"/>
    </location>
</feature>
<keyword evidence="19" id="KW-1185">Reference proteome</keyword>
<feature type="domain" description="EGF-like" evidence="15">
    <location>
        <begin position="830"/>
        <end position="868"/>
    </location>
</feature>